<dbReference type="AlphaFoldDB" id="A0A2A6QAQ7"/>
<gene>
    <name evidence="1" type="ORF">C9Z68_13960</name>
</gene>
<accession>A0A2A6QAQ7</accession>
<reference evidence="1 2" key="1">
    <citation type="submission" date="2018-12" db="EMBL/GenBank/DDBJ databases">
        <title>Food and Water Safety Consortium.</title>
        <authorList>
            <person name="Tyson S."/>
            <person name="Peterson C.-L."/>
            <person name="Olson A."/>
            <person name="Tyler S."/>
            <person name="Cabral J."/>
            <person name="Lynch T."/>
            <person name="Knox N."/>
            <person name="Van Domselaar G."/>
            <person name="Graham M."/>
        </authorList>
    </citation>
    <scope>NUCLEOTIDE SEQUENCE [LARGE SCALE GENOMIC DNA]</scope>
    <source>
        <strain evidence="1 2">FWSEC0118</strain>
    </source>
</reference>
<dbReference type="RefSeq" id="WP_000939303.1">
    <property type="nucleotide sequence ID" value="NZ_AP025180.1"/>
</dbReference>
<protein>
    <submittedName>
        <fullName evidence="1">Uncharacterized protein</fullName>
    </submittedName>
</protein>
<proteinExistence type="predicted"/>
<dbReference type="Proteomes" id="UP000309937">
    <property type="component" value="Unassembled WGS sequence"/>
</dbReference>
<comment type="caution">
    <text evidence="1">The sequence shown here is derived from an EMBL/GenBank/DDBJ whole genome shotgun (WGS) entry which is preliminary data.</text>
</comment>
<dbReference type="EMBL" id="RRGJ01000018">
    <property type="protein sequence ID" value="TJQ13736.1"/>
    <property type="molecule type" value="Genomic_DNA"/>
</dbReference>
<name>A0A2A6QAQ7_ECOLX</name>
<evidence type="ECO:0000313" key="1">
    <source>
        <dbReference type="EMBL" id="TJQ13736.1"/>
    </source>
</evidence>
<evidence type="ECO:0000313" key="2">
    <source>
        <dbReference type="Proteomes" id="UP000309937"/>
    </source>
</evidence>
<organism evidence="1 2">
    <name type="scientific">Escherichia coli</name>
    <dbReference type="NCBI Taxonomy" id="562"/>
    <lineage>
        <taxon>Bacteria</taxon>
        <taxon>Pseudomonadati</taxon>
        <taxon>Pseudomonadota</taxon>
        <taxon>Gammaproteobacteria</taxon>
        <taxon>Enterobacterales</taxon>
        <taxon>Enterobacteriaceae</taxon>
        <taxon>Escherichia</taxon>
    </lineage>
</organism>
<sequence>MLQINFFNKANSTFSSKLVLAVALTFPSLAMSVQTTPVGIDTLINVSPKAEIEQVIRNHQDLDAQKKPKNPHWTCDGTLTNEQTGALKKVTVPTFGTGVETSQTATEYHFEQQDDRGVTSLTINKQTRKGSVTIFDVNGKVTHTGVLNNCH</sequence>